<dbReference type="Pfam" id="PF18029">
    <property type="entry name" value="Glyoxalase_6"/>
    <property type="match status" value="2"/>
</dbReference>
<dbReference type="InterPro" id="IPR029068">
    <property type="entry name" value="Glyas_Bleomycin-R_OHBP_Dase"/>
</dbReference>
<dbReference type="EMBL" id="JAFFZE010000011">
    <property type="protein sequence ID" value="MCT2584064.1"/>
    <property type="molecule type" value="Genomic_DNA"/>
</dbReference>
<dbReference type="Proteomes" id="UP001156441">
    <property type="component" value="Unassembled WGS sequence"/>
</dbReference>
<evidence type="ECO:0000313" key="3">
    <source>
        <dbReference type="Proteomes" id="UP001156441"/>
    </source>
</evidence>
<gene>
    <name evidence="2" type="ORF">JT362_13150</name>
</gene>
<dbReference type="InterPro" id="IPR037523">
    <property type="entry name" value="VOC_core"/>
</dbReference>
<protein>
    <submittedName>
        <fullName evidence="2">VOC family protein</fullName>
    </submittedName>
</protein>
<dbReference type="PANTHER" id="PTHR35908">
    <property type="entry name" value="HYPOTHETICAL FUSION PROTEIN"/>
    <property type="match status" value="1"/>
</dbReference>
<accession>A0ABT2J9V2</accession>
<dbReference type="InterPro" id="IPR041581">
    <property type="entry name" value="Glyoxalase_6"/>
</dbReference>
<sequence>MSTRLVNVVVDAADPAALAEFWCALLGWRVSLSAGEVDGEVDGEVEVQAPPGDGWRWDLVFVPVSEPKTVRNRLHLDLASASADQQMAILDRALALGAKRVDIGQRNVPWFVLADPGGNEFCVLEPRPEYADTGAVAAVVADAADPPALAGFWSAASGWPVVRADPALASLRDPDGRGPWLEFVRTTEPHTVKNRVHLDVAPPPDGTIAAEADRLRALGAEPADVGQTGVPWRVLADPEGNEFCVLTPR</sequence>
<feature type="domain" description="VOC" evidence="1">
    <location>
        <begin position="4"/>
        <end position="126"/>
    </location>
</feature>
<reference evidence="2 3" key="1">
    <citation type="submission" date="2021-02" db="EMBL/GenBank/DDBJ databases">
        <title>Actinophytocola xerophila sp. nov., isolated from soil of cotton cropping field.</title>
        <authorList>
            <person name="Huang R."/>
            <person name="Chen X."/>
            <person name="Ge X."/>
            <person name="Liu W."/>
        </authorList>
    </citation>
    <scope>NUCLEOTIDE SEQUENCE [LARGE SCALE GENOMIC DNA]</scope>
    <source>
        <strain evidence="2 3">S1-96</strain>
    </source>
</reference>
<evidence type="ECO:0000259" key="1">
    <source>
        <dbReference type="PROSITE" id="PS51819"/>
    </source>
</evidence>
<comment type="caution">
    <text evidence="2">The sequence shown here is derived from an EMBL/GenBank/DDBJ whole genome shotgun (WGS) entry which is preliminary data.</text>
</comment>
<dbReference type="PANTHER" id="PTHR35908:SF1">
    <property type="entry name" value="CONSERVED PROTEIN"/>
    <property type="match status" value="1"/>
</dbReference>
<dbReference type="Gene3D" id="3.10.180.10">
    <property type="entry name" value="2,3-Dihydroxybiphenyl 1,2-Dioxygenase, domain 1"/>
    <property type="match status" value="2"/>
</dbReference>
<keyword evidence="3" id="KW-1185">Reference proteome</keyword>
<organism evidence="2 3">
    <name type="scientific">Actinophytocola gossypii</name>
    <dbReference type="NCBI Taxonomy" id="2812003"/>
    <lineage>
        <taxon>Bacteria</taxon>
        <taxon>Bacillati</taxon>
        <taxon>Actinomycetota</taxon>
        <taxon>Actinomycetes</taxon>
        <taxon>Pseudonocardiales</taxon>
        <taxon>Pseudonocardiaceae</taxon>
    </lineage>
</organism>
<evidence type="ECO:0000313" key="2">
    <source>
        <dbReference type="EMBL" id="MCT2584064.1"/>
    </source>
</evidence>
<dbReference type="PROSITE" id="PS51819">
    <property type="entry name" value="VOC"/>
    <property type="match status" value="1"/>
</dbReference>
<proteinExistence type="predicted"/>
<dbReference type="SUPFAM" id="SSF54593">
    <property type="entry name" value="Glyoxalase/Bleomycin resistance protein/Dihydroxybiphenyl dioxygenase"/>
    <property type="match status" value="2"/>
</dbReference>
<dbReference type="CDD" id="cd06587">
    <property type="entry name" value="VOC"/>
    <property type="match status" value="1"/>
</dbReference>
<name>A0ABT2J9V2_9PSEU</name>
<dbReference type="RefSeq" id="WP_260191457.1">
    <property type="nucleotide sequence ID" value="NZ_JAFFZE010000011.1"/>
</dbReference>